<accession>A0A9P6IM24</accession>
<name>A0A9P6IM24_9FUNG</name>
<feature type="region of interest" description="Disordered" evidence="4">
    <location>
        <begin position="1"/>
        <end position="38"/>
    </location>
</feature>
<dbReference type="PANTHER" id="PTHR21661:SF35">
    <property type="entry name" value="EPOXIDE HYDROLASE"/>
    <property type="match status" value="1"/>
</dbReference>
<feature type="non-terminal residue" evidence="6">
    <location>
        <position position="167"/>
    </location>
</feature>
<organism evidence="6 7">
    <name type="scientific">Modicella reniformis</name>
    <dbReference type="NCBI Taxonomy" id="1440133"/>
    <lineage>
        <taxon>Eukaryota</taxon>
        <taxon>Fungi</taxon>
        <taxon>Fungi incertae sedis</taxon>
        <taxon>Mucoromycota</taxon>
        <taxon>Mortierellomycotina</taxon>
        <taxon>Mortierellomycetes</taxon>
        <taxon>Mortierellales</taxon>
        <taxon>Mortierellaceae</taxon>
        <taxon>Modicella</taxon>
    </lineage>
</organism>
<proteinExistence type="inferred from homology"/>
<evidence type="ECO:0000256" key="1">
    <source>
        <dbReference type="ARBA" id="ARBA00010088"/>
    </source>
</evidence>
<evidence type="ECO:0000256" key="2">
    <source>
        <dbReference type="ARBA" id="ARBA00022797"/>
    </source>
</evidence>
<reference evidence="6" key="1">
    <citation type="journal article" date="2020" name="Fungal Divers.">
        <title>Resolving the Mortierellaceae phylogeny through synthesis of multi-gene phylogenetics and phylogenomics.</title>
        <authorList>
            <person name="Vandepol N."/>
            <person name="Liber J."/>
            <person name="Desiro A."/>
            <person name="Na H."/>
            <person name="Kennedy M."/>
            <person name="Barry K."/>
            <person name="Grigoriev I.V."/>
            <person name="Miller A.N."/>
            <person name="O'Donnell K."/>
            <person name="Stajich J.E."/>
            <person name="Bonito G."/>
        </authorList>
    </citation>
    <scope>NUCLEOTIDE SEQUENCE</scope>
    <source>
        <strain evidence="6">MES-2147</strain>
    </source>
</reference>
<comment type="caution">
    <text evidence="6">The sequence shown here is derived from an EMBL/GenBank/DDBJ whole genome shotgun (WGS) entry which is preliminary data.</text>
</comment>
<evidence type="ECO:0000313" key="7">
    <source>
        <dbReference type="Proteomes" id="UP000749646"/>
    </source>
</evidence>
<comment type="similarity">
    <text evidence="1">Belongs to the peptidase S33 family.</text>
</comment>
<dbReference type="EMBL" id="JAAAHW010009776">
    <property type="protein sequence ID" value="KAF9936397.1"/>
    <property type="molecule type" value="Genomic_DNA"/>
</dbReference>
<dbReference type="InterPro" id="IPR029058">
    <property type="entry name" value="AB_hydrolase_fold"/>
</dbReference>
<gene>
    <name evidence="6" type="primary">EPHX1_2</name>
    <name evidence="6" type="ORF">BGZ65_002426</name>
</gene>
<evidence type="ECO:0000313" key="6">
    <source>
        <dbReference type="EMBL" id="KAF9936397.1"/>
    </source>
</evidence>
<sequence length="167" mass="18976">MSTQPTSSLEESFITVHESTVSEGSEPTADHRGSNHPESIESVDLTIIPRRLVLSAHDVHAADFLPSLKTRLAGVRYPDEIESAGWSYGMDNKTLKLLMEEWTHHYDWEKELGQLNSEYEHWTCRVNGLDVHYVRHDPWAGSQEDPVTDETTENPYAGQRTVNEKGE</sequence>
<feature type="compositionally biased region" description="Basic and acidic residues" evidence="4">
    <location>
        <begin position="28"/>
        <end position="38"/>
    </location>
</feature>
<dbReference type="GO" id="GO:0097176">
    <property type="term" value="P:epoxide metabolic process"/>
    <property type="evidence" value="ECO:0007669"/>
    <property type="project" value="TreeGrafter"/>
</dbReference>
<protein>
    <submittedName>
        <fullName evidence="6">Epoxide hydrolase</fullName>
    </submittedName>
</protein>
<evidence type="ECO:0000256" key="3">
    <source>
        <dbReference type="ARBA" id="ARBA00022801"/>
    </source>
</evidence>
<evidence type="ECO:0000256" key="4">
    <source>
        <dbReference type="SAM" id="MobiDB-lite"/>
    </source>
</evidence>
<keyword evidence="3 6" id="KW-0378">Hydrolase</keyword>
<dbReference type="SUPFAM" id="SSF53474">
    <property type="entry name" value="alpha/beta-Hydrolases"/>
    <property type="match status" value="1"/>
</dbReference>
<dbReference type="Pfam" id="PF06441">
    <property type="entry name" value="EHN"/>
    <property type="match status" value="1"/>
</dbReference>
<keyword evidence="2" id="KW-0058">Aromatic hydrocarbons catabolism</keyword>
<feature type="region of interest" description="Disordered" evidence="4">
    <location>
        <begin position="139"/>
        <end position="167"/>
    </location>
</feature>
<dbReference type="GO" id="GO:0004301">
    <property type="term" value="F:epoxide hydrolase activity"/>
    <property type="evidence" value="ECO:0007669"/>
    <property type="project" value="TreeGrafter"/>
</dbReference>
<dbReference type="PANTHER" id="PTHR21661">
    <property type="entry name" value="EPOXIDE HYDROLASE 1-RELATED"/>
    <property type="match status" value="1"/>
</dbReference>
<evidence type="ECO:0000259" key="5">
    <source>
        <dbReference type="Pfam" id="PF06441"/>
    </source>
</evidence>
<dbReference type="Gene3D" id="3.40.50.1820">
    <property type="entry name" value="alpha/beta hydrolase"/>
    <property type="match status" value="1"/>
</dbReference>
<dbReference type="Proteomes" id="UP000749646">
    <property type="component" value="Unassembled WGS sequence"/>
</dbReference>
<feature type="domain" description="Epoxide hydrolase N-terminal" evidence="5">
    <location>
        <begin position="63"/>
        <end position="138"/>
    </location>
</feature>
<dbReference type="AlphaFoldDB" id="A0A9P6IM24"/>
<feature type="compositionally biased region" description="Polar residues" evidence="4">
    <location>
        <begin position="1"/>
        <end position="10"/>
    </location>
</feature>
<dbReference type="InterPro" id="IPR010497">
    <property type="entry name" value="Epoxide_hydro_N"/>
</dbReference>
<dbReference type="OrthoDB" id="7130006at2759"/>
<keyword evidence="7" id="KW-1185">Reference proteome</keyword>